<comment type="caution">
    <text evidence="10">The sequence shown here is derived from an EMBL/GenBank/DDBJ whole genome shotgun (WGS) entry which is preliminary data.</text>
</comment>
<sequence length="443" mass="46412">MAHGMEQNAKADQTDFLRHLFVPVYMPAILFATGEGALIPVVPLTATALEANVATSGIISGLLMIGVVIGDIPAGVIVARWGETFAMRVAAIAAIVSAVICRKAPNLAVLAAGVLMIGIASAAFNLARHTFLTVWTPLWYRARALSLLGGTTRVGYFVGPFLASPVIALAGSRSVYWLHVVACLTVLIVLWAIPDPEQILSKNKALAEAHNKGGLPSASNKPVPQTQQAAVANADSGNGANSAARKPTRHRLPIVTYFSVLIRMGTAAGILQAMRASRQVILPLWGVQLNVSESHIALIMGIAGAVDLSLFYTSGQVMDRFGRRWAAVPVLIGLSISHLLIPFATVEWGYIAVAILCSIANGLGSGIVMTLGSDLATRYAPDDMPGFLSGWRVFTDSGSAFGPLAISAMTAASSLAGAAVLMGCCGLVGAFMMQRYIPRLVGK</sequence>
<dbReference type="PANTHER" id="PTHR23517:SF3">
    <property type="entry name" value="INTEGRAL MEMBRANE TRANSPORT PROTEIN"/>
    <property type="match status" value="1"/>
</dbReference>
<feature type="transmembrane region" description="Helical" evidence="8">
    <location>
        <begin position="325"/>
        <end position="344"/>
    </location>
</feature>
<keyword evidence="5 8" id="KW-1133">Transmembrane helix</keyword>
<feature type="transmembrane region" description="Helical" evidence="8">
    <location>
        <begin position="147"/>
        <end position="170"/>
    </location>
</feature>
<feature type="transmembrane region" description="Helical" evidence="8">
    <location>
        <begin position="176"/>
        <end position="194"/>
    </location>
</feature>
<dbReference type="AlphaFoldDB" id="A0A087E7T8"/>
<protein>
    <submittedName>
        <fullName evidence="10">MFS permease</fullName>
    </submittedName>
</protein>
<feature type="transmembrane region" description="Helical" evidence="8">
    <location>
        <begin position="418"/>
        <end position="437"/>
    </location>
</feature>
<dbReference type="PANTHER" id="PTHR23517">
    <property type="entry name" value="RESISTANCE PROTEIN MDTM, PUTATIVE-RELATED-RELATED"/>
    <property type="match status" value="1"/>
</dbReference>
<dbReference type="Gene3D" id="1.20.1250.20">
    <property type="entry name" value="MFS general substrate transporter like domains"/>
    <property type="match status" value="2"/>
</dbReference>
<feature type="compositionally biased region" description="Polar residues" evidence="7">
    <location>
        <begin position="217"/>
        <end position="228"/>
    </location>
</feature>
<evidence type="ECO:0000256" key="7">
    <source>
        <dbReference type="SAM" id="MobiDB-lite"/>
    </source>
</evidence>
<evidence type="ECO:0000256" key="8">
    <source>
        <dbReference type="SAM" id="Phobius"/>
    </source>
</evidence>
<evidence type="ECO:0000256" key="6">
    <source>
        <dbReference type="ARBA" id="ARBA00023136"/>
    </source>
</evidence>
<feature type="transmembrane region" description="Helical" evidence="8">
    <location>
        <begin position="107"/>
        <end position="127"/>
    </location>
</feature>
<evidence type="ECO:0000259" key="9">
    <source>
        <dbReference type="PROSITE" id="PS50850"/>
    </source>
</evidence>
<evidence type="ECO:0000256" key="3">
    <source>
        <dbReference type="ARBA" id="ARBA00022475"/>
    </source>
</evidence>
<evidence type="ECO:0000256" key="1">
    <source>
        <dbReference type="ARBA" id="ARBA00004651"/>
    </source>
</evidence>
<feature type="compositionally biased region" description="Low complexity" evidence="7">
    <location>
        <begin position="229"/>
        <end position="244"/>
    </location>
</feature>
<dbReference type="Proteomes" id="UP000029055">
    <property type="component" value="Unassembled WGS sequence"/>
</dbReference>
<feature type="domain" description="Major facilitator superfamily (MFS) profile" evidence="9">
    <location>
        <begin position="20"/>
        <end position="441"/>
    </location>
</feature>
<evidence type="ECO:0000313" key="10">
    <source>
        <dbReference type="EMBL" id="KFJ03839.1"/>
    </source>
</evidence>
<evidence type="ECO:0000256" key="2">
    <source>
        <dbReference type="ARBA" id="ARBA00022448"/>
    </source>
</evidence>
<dbReference type="GO" id="GO:0005886">
    <property type="term" value="C:plasma membrane"/>
    <property type="evidence" value="ECO:0007669"/>
    <property type="project" value="UniProtKB-SubCell"/>
</dbReference>
<dbReference type="PROSITE" id="PS50850">
    <property type="entry name" value="MFS"/>
    <property type="match status" value="1"/>
</dbReference>
<gene>
    <name evidence="10" type="ORF">BISU_0315</name>
</gene>
<feature type="transmembrane region" description="Helical" evidence="8">
    <location>
        <begin position="294"/>
        <end position="313"/>
    </location>
</feature>
<keyword evidence="2" id="KW-0813">Transport</keyword>
<dbReference type="STRING" id="77635.BISU_0315"/>
<dbReference type="SUPFAM" id="SSF103473">
    <property type="entry name" value="MFS general substrate transporter"/>
    <property type="match status" value="1"/>
</dbReference>
<dbReference type="GO" id="GO:0022857">
    <property type="term" value="F:transmembrane transporter activity"/>
    <property type="evidence" value="ECO:0007669"/>
    <property type="project" value="InterPro"/>
</dbReference>
<feature type="region of interest" description="Disordered" evidence="7">
    <location>
        <begin position="211"/>
        <end position="246"/>
    </location>
</feature>
<dbReference type="RefSeq" id="WP_081672641.1">
    <property type="nucleotide sequence ID" value="NZ_CP062939.1"/>
</dbReference>
<feature type="transmembrane region" description="Helical" evidence="8">
    <location>
        <begin position="20"/>
        <end position="42"/>
    </location>
</feature>
<reference evidence="10 11" key="1">
    <citation type="submission" date="2014-03" db="EMBL/GenBank/DDBJ databases">
        <title>Genomics of Bifidobacteria.</title>
        <authorList>
            <person name="Ventura M."/>
            <person name="Milani C."/>
            <person name="Lugli G.A."/>
        </authorList>
    </citation>
    <scope>NUCLEOTIDE SEQUENCE [LARGE SCALE GENOMIC DNA]</scope>
    <source>
        <strain evidence="10 11">LMG 11597</strain>
    </source>
</reference>
<name>A0A087E7T8_9BIFI</name>
<evidence type="ECO:0000256" key="5">
    <source>
        <dbReference type="ARBA" id="ARBA00022989"/>
    </source>
</evidence>
<dbReference type="InterPro" id="IPR011701">
    <property type="entry name" value="MFS"/>
</dbReference>
<comment type="subcellular location">
    <subcellularLocation>
        <location evidence="1">Cell membrane</location>
        <topology evidence="1">Multi-pass membrane protein</topology>
    </subcellularLocation>
</comment>
<feature type="transmembrane region" description="Helical" evidence="8">
    <location>
        <begin position="54"/>
        <end position="78"/>
    </location>
</feature>
<keyword evidence="11" id="KW-1185">Reference proteome</keyword>
<accession>A0A087E7T8</accession>
<evidence type="ECO:0000256" key="4">
    <source>
        <dbReference type="ARBA" id="ARBA00022692"/>
    </source>
</evidence>
<dbReference type="InterPro" id="IPR020846">
    <property type="entry name" value="MFS_dom"/>
</dbReference>
<dbReference type="eggNOG" id="COG0477">
    <property type="taxonomic scope" value="Bacteria"/>
</dbReference>
<dbReference type="Pfam" id="PF07690">
    <property type="entry name" value="MFS_1"/>
    <property type="match status" value="2"/>
</dbReference>
<proteinExistence type="predicted"/>
<keyword evidence="3" id="KW-1003">Cell membrane</keyword>
<organism evidence="10 11">
    <name type="scientific">Bifidobacterium subtile</name>
    <dbReference type="NCBI Taxonomy" id="77635"/>
    <lineage>
        <taxon>Bacteria</taxon>
        <taxon>Bacillati</taxon>
        <taxon>Actinomycetota</taxon>
        <taxon>Actinomycetes</taxon>
        <taxon>Bifidobacteriales</taxon>
        <taxon>Bifidobacteriaceae</taxon>
        <taxon>Bifidobacterium</taxon>
    </lineage>
</organism>
<dbReference type="InterPro" id="IPR050171">
    <property type="entry name" value="MFS_Transporters"/>
</dbReference>
<dbReference type="OrthoDB" id="3285241at2"/>
<dbReference type="EMBL" id="JGZR01000006">
    <property type="protein sequence ID" value="KFJ03839.1"/>
    <property type="molecule type" value="Genomic_DNA"/>
</dbReference>
<evidence type="ECO:0000313" key="11">
    <source>
        <dbReference type="Proteomes" id="UP000029055"/>
    </source>
</evidence>
<feature type="transmembrane region" description="Helical" evidence="8">
    <location>
        <begin position="254"/>
        <end position="274"/>
    </location>
</feature>
<feature type="transmembrane region" description="Helical" evidence="8">
    <location>
        <begin position="350"/>
        <end position="372"/>
    </location>
</feature>
<keyword evidence="4 8" id="KW-0812">Transmembrane</keyword>
<keyword evidence="6 8" id="KW-0472">Membrane</keyword>
<dbReference type="InterPro" id="IPR036259">
    <property type="entry name" value="MFS_trans_sf"/>
</dbReference>